<accession>A0A942EDH1</accession>
<dbReference type="RefSeq" id="WP_212659088.1">
    <property type="nucleotide sequence ID" value="NZ_JAGXTP010000001.1"/>
</dbReference>
<evidence type="ECO:0000259" key="9">
    <source>
        <dbReference type="Pfam" id="PF00534"/>
    </source>
</evidence>
<dbReference type="GO" id="GO:0009011">
    <property type="term" value="F:alpha-1,4-glucan glucosyltransferase (ADP-glucose donor) activity"/>
    <property type="evidence" value="ECO:0007669"/>
    <property type="project" value="UniProtKB-UniRule"/>
</dbReference>
<comment type="caution">
    <text evidence="11">The sequence shown here is derived from an EMBL/GenBank/DDBJ whole genome shotgun (WGS) entry which is preliminary data.</text>
</comment>
<dbReference type="Gene3D" id="3.40.50.2000">
    <property type="entry name" value="Glycogen Phosphorylase B"/>
    <property type="match status" value="2"/>
</dbReference>
<protein>
    <recommendedName>
        <fullName evidence="8">Glycogen synthase</fullName>
        <ecNumber evidence="8">2.4.1.21</ecNumber>
    </recommendedName>
    <alternativeName>
        <fullName evidence="8">Starch [bacterial glycogen] synthase</fullName>
    </alternativeName>
</protein>
<dbReference type="EC" id="2.4.1.21" evidence="8"/>
<organism evidence="11 12">
    <name type="scientific">Devosia litorisediminis</name>
    <dbReference type="NCBI Taxonomy" id="2829817"/>
    <lineage>
        <taxon>Bacteria</taxon>
        <taxon>Pseudomonadati</taxon>
        <taxon>Pseudomonadota</taxon>
        <taxon>Alphaproteobacteria</taxon>
        <taxon>Hyphomicrobiales</taxon>
        <taxon>Devosiaceae</taxon>
        <taxon>Devosia</taxon>
    </lineage>
</organism>
<name>A0A942EDH1_9HYPH</name>
<dbReference type="NCBIfam" id="NF001899">
    <property type="entry name" value="PRK00654.1-2"/>
    <property type="match status" value="1"/>
</dbReference>
<dbReference type="HAMAP" id="MF_00484">
    <property type="entry name" value="Glycogen_synth"/>
    <property type="match status" value="1"/>
</dbReference>
<dbReference type="SUPFAM" id="SSF53756">
    <property type="entry name" value="UDP-Glycosyltransferase/glycogen phosphorylase"/>
    <property type="match status" value="1"/>
</dbReference>
<keyword evidence="5 8" id="KW-0328">Glycosyltransferase</keyword>
<evidence type="ECO:0000256" key="5">
    <source>
        <dbReference type="ARBA" id="ARBA00022676"/>
    </source>
</evidence>
<gene>
    <name evidence="8 11" type="primary">glgA</name>
    <name evidence="11" type="ORF">KD146_03040</name>
</gene>
<dbReference type="CDD" id="cd03791">
    <property type="entry name" value="GT5_Glycogen_synthase_DULL1-like"/>
    <property type="match status" value="1"/>
</dbReference>
<dbReference type="NCBIfam" id="TIGR02095">
    <property type="entry name" value="glgA"/>
    <property type="match status" value="1"/>
</dbReference>
<comment type="similarity">
    <text evidence="4 8">Belongs to the glycosyltransferase 1 family. Bacterial/plant glycogen synthase subfamily.</text>
</comment>
<dbReference type="InterPro" id="IPR013534">
    <property type="entry name" value="Starch_synth_cat_dom"/>
</dbReference>
<evidence type="ECO:0000256" key="8">
    <source>
        <dbReference type="HAMAP-Rule" id="MF_00484"/>
    </source>
</evidence>
<dbReference type="AlphaFoldDB" id="A0A942EDH1"/>
<comment type="catalytic activity">
    <reaction evidence="1 8">
        <text>[(1-&gt;4)-alpha-D-glucosyl](n) + ADP-alpha-D-glucose = [(1-&gt;4)-alpha-D-glucosyl](n+1) + ADP + H(+)</text>
        <dbReference type="Rhea" id="RHEA:18189"/>
        <dbReference type="Rhea" id="RHEA-COMP:9584"/>
        <dbReference type="Rhea" id="RHEA-COMP:9587"/>
        <dbReference type="ChEBI" id="CHEBI:15378"/>
        <dbReference type="ChEBI" id="CHEBI:15444"/>
        <dbReference type="ChEBI" id="CHEBI:57498"/>
        <dbReference type="ChEBI" id="CHEBI:456216"/>
        <dbReference type="EC" id="2.4.1.21"/>
    </reaction>
</comment>
<keyword evidence="12" id="KW-1185">Reference proteome</keyword>
<proteinExistence type="inferred from homology"/>
<dbReference type="GO" id="GO:0005978">
    <property type="term" value="P:glycogen biosynthetic process"/>
    <property type="evidence" value="ECO:0007669"/>
    <property type="project" value="UniProtKB-UniRule"/>
</dbReference>
<dbReference type="GO" id="GO:0004373">
    <property type="term" value="F:alpha-1,4-glucan glucosyltransferase (UDP-glucose donor) activity"/>
    <property type="evidence" value="ECO:0007669"/>
    <property type="project" value="InterPro"/>
</dbReference>
<dbReference type="InterPro" id="IPR001296">
    <property type="entry name" value="Glyco_trans_1"/>
</dbReference>
<dbReference type="PANTHER" id="PTHR45825:SF11">
    <property type="entry name" value="ALPHA AMYLASE DOMAIN-CONTAINING PROTEIN"/>
    <property type="match status" value="1"/>
</dbReference>
<dbReference type="GO" id="GO:0005829">
    <property type="term" value="C:cytosol"/>
    <property type="evidence" value="ECO:0007669"/>
    <property type="project" value="TreeGrafter"/>
</dbReference>
<feature type="domain" description="Starch synthase catalytic" evidence="10">
    <location>
        <begin position="3"/>
        <end position="235"/>
    </location>
</feature>
<evidence type="ECO:0000256" key="3">
    <source>
        <dbReference type="ARBA" id="ARBA00004964"/>
    </source>
</evidence>
<dbReference type="EMBL" id="JAGXTP010000001">
    <property type="protein sequence ID" value="MBS3847666.1"/>
    <property type="molecule type" value="Genomic_DNA"/>
</dbReference>
<keyword evidence="6 8" id="KW-0808">Transferase</keyword>
<comment type="pathway">
    <text evidence="3 8">Glycan biosynthesis; glycogen biosynthesis.</text>
</comment>
<evidence type="ECO:0000313" key="12">
    <source>
        <dbReference type="Proteomes" id="UP000678281"/>
    </source>
</evidence>
<reference evidence="11" key="1">
    <citation type="submission" date="2021-04" db="EMBL/GenBank/DDBJ databases">
        <title>Devosia litorisediminis sp. nov., isolated from a sand dune.</title>
        <authorList>
            <person name="Park S."/>
            <person name="Yoon J.-H."/>
        </authorList>
    </citation>
    <scope>NUCLEOTIDE SEQUENCE</scope>
    <source>
        <strain evidence="11">BSSL-BM10</strain>
    </source>
</reference>
<dbReference type="PANTHER" id="PTHR45825">
    <property type="entry name" value="GRANULE-BOUND STARCH SYNTHASE 1, CHLOROPLASTIC/AMYLOPLASTIC"/>
    <property type="match status" value="1"/>
</dbReference>
<sequence length="486" mass="52096">MEVLSVASEVYPLIKTGGLADVAGALPGALTSHSVSMRTLIPGYPSVMEKLSGGRVVKELDDLFGVPAKLIAARVEGLDVIVIDAPVLYDRPGNPYVSPDGWDWPDNWKRFAALGWVAAELAMGLVEGYRPQVLHCHDWQAGLAPAYIKFSASPDIKTVMTIHNIAFKGFFSADIFGQLRLPPEAFGVGGVEYYGGVSFLKSGMECADYVTTVSPNYADEIRTPQFGMGLEGLLNGRAETVSGILNGIDLTAWDPTTDKALAQNFSANTINLRQANKQAVVEKFGLDGVDGPLFCVVSRLTDQKGMDLLLQVVDGLVDLGGRLAVLGSGEGYLEDGFRHQSALHPGKVSIFNGYDEDLSHLMQGGADAIVIPSRFEPCGLTQLYGLRYGCVPVVSRIGGLADTVIDANPAALAAEVATGVVFDPNSAQALYDAIRKTVSLYGDSKIWKKIQRRGMKADVSWETSAARYADLYASITGLKNNDDSDH</sequence>
<dbReference type="InterPro" id="IPR011835">
    <property type="entry name" value="GS/SS"/>
</dbReference>
<evidence type="ECO:0000256" key="2">
    <source>
        <dbReference type="ARBA" id="ARBA00002764"/>
    </source>
</evidence>
<evidence type="ECO:0000256" key="7">
    <source>
        <dbReference type="ARBA" id="ARBA00023056"/>
    </source>
</evidence>
<keyword evidence="7 8" id="KW-0320">Glycogen biosynthesis</keyword>
<evidence type="ECO:0000256" key="4">
    <source>
        <dbReference type="ARBA" id="ARBA00010281"/>
    </source>
</evidence>
<comment type="function">
    <text evidence="2 8">Synthesizes alpha-1,4-glucan chains using ADP-glucose.</text>
</comment>
<dbReference type="Pfam" id="PF00534">
    <property type="entry name" value="Glycos_transf_1"/>
    <property type="match status" value="1"/>
</dbReference>
<evidence type="ECO:0000259" key="10">
    <source>
        <dbReference type="Pfam" id="PF08323"/>
    </source>
</evidence>
<dbReference type="Pfam" id="PF08323">
    <property type="entry name" value="Glyco_transf_5"/>
    <property type="match status" value="1"/>
</dbReference>
<evidence type="ECO:0000256" key="6">
    <source>
        <dbReference type="ARBA" id="ARBA00022679"/>
    </source>
</evidence>
<dbReference type="Proteomes" id="UP000678281">
    <property type="component" value="Unassembled WGS sequence"/>
</dbReference>
<feature type="domain" description="Glycosyl transferase family 1" evidence="9">
    <location>
        <begin position="290"/>
        <end position="449"/>
    </location>
</feature>
<evidence type="ECO:0000256" key="1">
    <source>
        <dbReference type="ARBA" id="ARBA00001478"/>
    </source>
</evidence>
<evidence type="ECO:0000313" key="11">
    <source>
        <dbReference type="EMBL" id="MBS3847666.1"/>
    </source>
</evidence>
<feature type="binding site" evidence="8">
    <location>
        <position position="15"/>
    </location>
    <ligand>
        <name>ADP-alpha-D-glucose</name>
        <dbReference type="ChEBI" id="CHEBI:57498"/>
    </ligand>
</feature>